<reference evidence="1 2" key="1">
    <citation type="submission" date="2020-08" db="EMBL/GenBank/DDBJ databases">
        <authorList>
            <person name="Koutsovoulos G."/>
            <person name="Danchin GJ E."/>
        </authorList>
    </citation>
    <scope>NUCLEOTIDE SEQUENCE [LARGE SCALE GENOMIC DNA]</scope>
</reference>
<proteinExistence type="predicted"/>
<gene>
    <name evidence="1" type="ORF">MENT_LOCUS31868</name>
</gene>
<dbReference type="Gene3D" id="1.25.50.20">
    <property type="match status" value="1"/>
</dbReference>
<organism evidence="1 2">
    <name type="scientific">Meloidogyne enterolobii</name>
    <name type="common">Root-knot nematode worm</name>
    <name type="synonym">Meloidogyne mayaguensis</name>
    <dbReference type="NCBI Taxonomy" id="390850"/>
    <lineage>
        <taxon>Eukaryota</taxon>
        <taxon>Metazoa</taxon>
        <taxon>Ecdysozoa</taxon>
        <taxon>Nematoda</taxon>
        <taxon>Chromadorea</taxon>
        <taxon>Rhabditida</taxon>
        <taxon>Tylenchina</taxon>
        <taxon>Tylenchomorpha</taxon>
        <taxon>Tylenchoidea</taxon>
        <taxon>Meloidogynidae</taxon>
        <taxon>Meloidogyninae</taxon>
        <taxon>Meloidogyne</taxon>
    </lineage>
</organism>
<name>A0A6V7VY19_MELEN</name>
<evidence type="ECO:0000313" key="1">
    <source>
        <dbReference type="EMBL" id="CAD2179835.1"/>
    </source>
</evidence>
<protein>
    <submittedName>
        <fullName evidence="1">Uncharacterized protein</fullName>
    </submittedName>
</protein>
<evidence type="ECO:0000313" key="2">
    <source>
        <dbReference type="Proteomes" id="UP000580250"/>
    </source>
</evidence>
<comment type="caution">
    <text evidence="1">The sequence shown here is derived from an EMBL/GenBank/DDBJ whole genome shotgun (WGS) entry which is preliminary data.</text>
</comment>
<accession>A0A6V7VY19</accession>
<dbReference type="AlphaFoldDB" id="A0A6V7VY19"/>
<dbReference type="EMBL" id="CAJEWN010000354">
    <property type="protein sequence ID" value="CAD2179835.1"/>
    <property type="molecule type" value="Genomic_DNA"/>
</dbReference>
<dbReference type="Proteomes" id="UP000580250">
    <property type="component" value="Unassembled WGS sequence"/>
</dbReference>
<sequence length="91" mass="10882">MLFLIFLSFKDEPFLLSKIISSSIVGKSQRVIDQVENFLRENEKTTMNLDVFKQRLEVIQTNIQWIQKNFNRLSQWFKKHNGKNGKISMFK</sequence>